<keyword evidence="3 8" id="KW-0312">Gluconeogenesis</keyword>
<dbReference type="UniPathway" id="UPA00138"/>
<dbReference type="Gene3D" id="3.40.50.10490">
    <property type="entry name" value="Glucose-6-phosphate isomerase like protein, domain 1"/>
    <property type="match status" value="2"/>
</dbReference>
<dbReference type="Gene3D" id="1.10.1390.10">
    <property type="match status" value="1"/>
</dbReference>
<dbReference type="UniPathway" id="UPA00109">
    <property type="reaction ID" value="UER00181"/>
</dbReference>
<dbReference type="EMBL" id="JAAXOP010000002">
    <property type="protein sequence ID" value="NKY49541.1"/>
    <property type="molecule type" value="Genomic_DNA"/>
</dbReference>
<evidence type="ECO:0000256" key="1">
    <source>
        <dbReference type="ARBA" id="ARBA00004926"/>
    </source>
</evidence>
<comment type="subcellular location">
    <subcellularLocation>
        <location evidence="8">Cytoplasm</location>
    </subcellularLocation>
</comment>
<dbReference type="PANTHER" id="PTHR11469:SF1">
    <property type="entry name" value="GLUCOSE-6-PHOSPHATE ISOMERASE"/>
    <property type="match status" value="1"/>
</dbReference>
<comment type="pathway">
    <text evidence="1 8 9">Carbohydrate degradation; glycolysis; D-glyceraldehyde 3-phosphate and glycerone phosphate from D-glucose: step 2/4.</text>
</comment>
<evidence type="ECO:0000256" key="4">
    <source>
        <dbReference type="ARBA" id="ARBA00022490"/>
    </source>
</evidence>
<evidence type="ECO:0000256" key="3">
    <source>
        <dbReference type="ARBA" id="ARBA00022432"/>
    </source>
</evidence>
<organism evidence="11 12">
    <name type="scientific">Nocardia vermiculata</name>
    <dbReference type="NCBI Taxonomy" id="257274"/>
    <lineage>
        <taxon>Bacteria</taxon>
        <taxon>Bacillati</taxon>
        <taxon>Actinomycetota</taxon>
        <taxon>Actinomycetes</taxon>
        <taxon>Mycobacteriales</taxon>
        <taxon>Nocardiaceae</taxon>
        <taxon>Nocardia</taxon>
    </lineage>
</organism>
<dbReference type="GO" id="GO:0048029">
    <property type="term" value="F:monosaccharide binding"/>
    <property type="evidence" value="ECO:0007669"/>
    <property type="project" value="TreeGrafter"/>
</dbReference>
<comment type="similarity">
    <text evidence="2 8 9">Belongs to the GPI family.</text>
</comment>
<dbReference type="Proteomes" id="UP000565711">
    <property type="component" value="Unassembled WGS sequence"/>
</dbReference>
<dbReference type="GO" id="GO:0051156">
    <property type="term" value="P:glucose 6-phosphate metabolic process"/>
    <property type="evidence" value="ECO:0007669"/>
    <property type="project" value="TreeGrafter"/>
</dbReference>
<dbReference type="GO" id="GO:0005829">
    <property type="term" value="C:cytosol"/>
    <property type="evidence" value="ECO:0007669"/>
    <property type="project" value="TreeGrafter"/>
</dbReference>
<dbReference type="InterPro" id="IPR046348">
    <property type="entry name" value="SIS_dom_sf"/>
</dbReference>
<dbReference type="GO" id="GO:0097367">
    <property type="term" value="F:carbohydrate derivative binding"/>
    <property type="evidence" value="ECO:0007669"/>
    <property type="project" value="InterPro"/>
</dbReference>
<protein>
    <recommendedName>
        <fullName evidence="8">Glucose-6-phosphate isomerase</fullName>
        <shortName evidence="8">GPI</shortName>
        <ecNumber evidence="8">5.3.1.9</ecNumber>
    </recommendedName>
    <alternativeName>
        <fullName evidence="8">Phosphoglucose isomerase</fullName>
        <shortName evidence="8">PGI</shortName>
    </alternativeName>
    <alternativeName>
        <fullName evidence="8">Phosphohexose isomerase</fullName>
        <shortName evidence="8">PHI</shortName>
    </alternativeName>
</protein>
<proteinExistence type="inferred from homology"/>
<evidence type="ECO:0000256" key="5">
    <source>
        <dbReference type="ARBA" id="ARBA00023152"/>
    </source>
</evidence>
<comment type="pathway">
    <text evidence="8">Carbohydrate biosynthesis; gluconeogenesis.</text>
</comment>
<gene>
    <name evidence="8 11" type="primary">pgi</name>
    <name evidence="11" type="ORF">HGA08_04850</name>
</gene>
<dbReference type="Pfam" id="PF00342">
    <property type="entry name" value="PGI"/>
    <property type="match status" value="1"/>
</dbReference>
<feature type="region of interest" description="Disordered" evidence="10">
    <location>
        <begin position="1"/>
        <end position="24"/>
    </location>
</feature>
<evidence type="ECO:0000313" key="12">
    <source>
        <dbReference type="Proteomes" id="UP000565711"/>
    </source>
</evidence>
<dbReference type="PROSITE" id="PS00174">
    <property type="entry name" value="P_GLUCOSE_ISOMERASE_2"/>
    <property type="match status" value="1"/>
</dbReference>
<comment type="caution">
    <text evidence="11">The sequence shown here is derived from an EMBL/GenBank/DDBJ whole genome shotgun (WGS) entry which is preliminary data.</text>
</comment>
<evidence type="ECO:0000256" key="6">
    <source>
        <dbReference type="ARBA" id="ARBA00023235"/>
    </source>
</evidence>
<evidence type="ECO:0000256" key="2">
    <source>
        <dbReference type="ARBA" id="ARBA00006604"/>
    </source>
</evidence>
<dbReference type="AlphaFoldDB" id="A0A846XVY0"/>
<dbReference type="PROSITE" id="PS51463">
    <property type="entry name" value="P_GLUCOSE_ISOMERASE_3"/>
    <property type="match status" value="1"/>
</dbReference>
<evidence type="ECO:0000256" key="10">
    <source>
        <dbReference type="SAM" id="MobiDB-lite"/>
    </source>
</evidence>
<accession>A0A846XVY0</accession>
<comment type="function">
    <text evidence="8">Catalyzes the reversible isomerization of glucose-6-phosphate to fructose-6-phosphate.</text>
</comment>
<dbReference type="PANTHER" id="PTHR11469">
    <property type="entry name" value="GLUCOSE-6-PHOSPHATE ISOMERASE"/>
    <property type="match status" value="1"/>
</dbReference>
<dbReference type="InterPro" id="IPR035476">
    <property type="entry name" value="SIS_PGI_1"/>
</dbReference>
<comment type="catalytic activity">
    <reaction evidence="7 8 9">
        <text>alpha-D-glucose 6-phosphate = beta-D-fructose 6-phosphate</text>
        <dbReference type="Rhea" id="RHEA:11816"/>
        <dbReference type="ChEBI" id="CHEBI:57634"/>
        <dbReference type="ChEBI" id="CHEBI:58225"/>
        <dbReference type="EC" id="5.3.1.9"/>
    </reaction>
</comment>
<name>A0A846XVY0_9NOCA</name>
<dbReference type="SUPFAM" id="SSF53697">
    <property type="entry name" value="SIS domain"/>
    <property type="match status" value="1"/>
</dbReference>
<dbReference type="InterPro" id="IPR035482">
    <property type="entry name" value="SIS_PGI_2"/>
</dbReference>
<dbReference type="RefSeq" id="WP_084473805.1">
    <property type="nucleotide sequence ID" value="NZ_JAAXOP010000002.1"/>
</dbReference>
<evidence type="ECO:0000256" key="8">
    <source>
        <dbReference type="HAMAP-Rule" id="MF_00473"/>
    </source>
</evidence>
<reference evidence="11 12" key="1">
    <citation type="submission" date="2020-04" db="EMBL/GenBank/DDBJ databases">
        <title>MicrobeNet Type strains.</title>
        <authorList>
            <person name="Nicholson A.C."/>
        </authorList>
    </citation>
    <scope>NUCLEOTIDE SEQUENCE [LARGE SCALE GENOMIC DNA]</scope>
    <source>
        <strain evidence="11 12">JCM 12354</strain>
    </source>
</reference>
<dbReference type="GO" id="GO:0006096">
    <property type="term" value="P:glycolytic process"/>
    <property type="evidence" value="ECO:0007669"/>
    <property type="project" value="UniProtKB-UniRule"/>
</dbReference>
<evidence type="ECO:0000256" key="9">
    <source>
        <dbReference type="RuleBase" id="RU000612"/>
    </source>
</evidence>
<feature type="active site" evidence="8">
    <location>
        <position position="518"/>
    </location>
</feature>
<keyword evidence="12" id="KW-1185">Reference proteome</keyword>
<keyword evidence="5 8" id="KW-0324">Glycolysis</keyword>
<sequence length="567" mass="62235">MNRSAKPFLDQDAPGSTIGRRPGGPVDLPVWRELCAHRDELAATSLTELFAADPRRGTVMSAEYDGLVLDYSKNTVTEHTLDLLVRLATERGLRAGIDAMIAGDHINTTEDRAVLHTALRAPVAGALSPAGAQVSPAVHEVLDRMSDFADRVRAGRWCGATGRPIRTVVNIGIGGSDLGPAMAYRALSELADAGIEARFVSNIDGHDITRTLGDLDPETTLFVVSSKTFTTVETLTNARTARQWLLDRLDDPDAVAKHFVAVSTNAEQVAAFGIDPANMFEFWDWVGGRYSLWSAIGLSLMIAVGPGQFRELLAGAHGMDSHFRSAPFEQNLPVLLGLLGIWHRNFRGAQAYAVLPYDQRLSRLPAYLQQLDMESNGKSVDRDGDRVAVDTAPIIWGEPGTNGQHAFFQMLHQGTTPVPCDFIGVLEPAHDLREHHDLLMANLFAQTRALAFGAADDPGDRPPHRWFPGNRSTNTILLPRLTARTLGRLVALYEHKVFVQGWIWGVNSFDQWGVELGKTLATRIHDELRSDRQPGFDSSTDALIMRYRNARESNTAARTSAAQLEER</sequence>
<evidence type="ECO:0000256" key="7">
    <source>
        <dbReference type="ARBA" id="ARBA00029321"/>
    </source>
</evidence>
<dbReference type="PRINTS" id="PR00662">
    <property type="entry name" value="G6PISOMERASE"/>
</dbReference>
<feature type="active site" evidence="8">
    <location>
        <position position="405"/>
    </location>
</feature>
<dbReference type="InterPro" id="IPR001672">
    <property type="entry name" value="G6P_Isomerase"/>
</dbReference>
<dbReference type="HAMAP" id="MF_00473">
    <property type="entry name" value="G6P_isomerase"/>
    <property type="match status" value="1"/>
</dbReference>
<dbReference type="CDD" id="cd05015">
    <property type="entry name" value="SIS_PGI_1"/>
    <property type="match status" value="1"/>
</dbReference>
<keyword evidence="6 8" id="KW-0413">Isomerase</keyword>
<feature type="active site" description="Proton donor" evidence="8">
    <location>
        <position position="374"/>
    </location>
</feature>
<dbReference type="InterPro" id="IPR018189">
    <property type="entry name" value="Phosphoglucose_isomerase_CS"/>
</dbReference>
<dbReference type="InterPro" id="IPR023096">
    <property type="entry name" value="G6P_Isomerase_C"/>
</dbReference>
<keyword evidence="4 8" id="KW-0963">Cytoplasm</keyword>
<dbReference type="GO" id="GO:0006094">
    <property type="term" value="P:gluconeogenesis"/>
    <property type="evidence" value="ECO:0007669"/>
    <property type="project" value="UniProtKB-UniRule"/>
</dbReference>
<dbReference type="NCBIfam" id="NF001211">
    <property type="entry name" value="PRK00179.1"/>
    <property type="match status" value="1"/>
</dbReference>
<dbReference type="GO" id="GO:0004347">
    <property type="term" value="F:glucose-6-phosphate isomerase activity"/>
    <property type="evidence" value="ECO:0007669"/>
    <property type="project" value="UniProtKB-UniRule"/>
</dbReference>
<dbReference type="EC" id="5.3.1.9" evidence="8"/>
<dbReference type="FunFam" id="3.40.50.10490:FF:000018">
    <property type="entry name" value="Glucose-6-phosphate isomerase"/>
    <property type="match status" value="1"/>
</dbReference>
<dbReference type="CDD" id="cd05016">
    <property type="entry name" value="SIS_PGI_2"/>
    <property type="match status" value="1"/>
</dbReference>
<dbReference type="PROSITE" id="PS00765">
    <property type="entry name" value="P_GLUCOSE_ISOMERASE_1"/>
    <property type="match status" value="1"/>
</dbReference>
<evidence type="ECO:0000313" key="11">
    <source>
        <dbReference type="EMBL" id="NKY49541.1"/>
    </source>
</evidence>